<feature type="domain" description="M23ase beta-sheet core" evidence="1">
    <location>
        <begin position="82"/>
        <end position="174"/>
    </location>
</feature>
<organism evidence="2 3">
    <name type="scientific">Nocardioides panaciterrulae</name>
    <dbReference type="NCBI Taxonomy" id="661492"/>
    <lineage>
        <taxon>Bacteria</taxon>
        <taxon>Bacillati</taxon>
        <taxon>Actinomycetota</taxon>
        <taxon>Actinomycetes</taxon>
        <taxon>Propionibacteriales</taxon>
        <taxon>Nocardioidaceae</taxon>
        <taxon>Nocardioides</taxon>
    </lineage>
</organism>
<dbReference type="Gene3D" id="2.70.70.10">
    <property type="entry name" value="Glucose Permease (Domain IIA)"/>
    <property type="match status" value="1"/>
</dbReference>
<dbReference type="InterPro" id="IPR016047">
    <property type="entry name" value="M23ase_b-sheet_dom"/>
</dbReference>
<evidence type="ECO:0000259" key="1">
    <source>
        <dbReference type="Pfam" id="PF01551"/>
    </source>
</evidence>
<dbReference type="Pfam" id="PF01551">
    <property type="entry name" value="Peptidase_M23"/>
    <property type="match status" value="1"/>
</dbReference>
<evidence type="ECO:0000313" key="2">
    <source>
        <dbReference type="EMBL" id="NYD42411.1"/>
    </source>
</evidence>
<proteinExistence type="predicted"/>
<gene>
    <name evidence="2" type="ORF">BJZ21_002494</name>
</gene>
<dbReference type="Proteomes" id="UP000535511">
    <property type="component" value="Unassembled WGS sequence"/>
</dbReference>
<dbReference type="InterPro" id="IPR011055">
    <property type="entry name" value="Dup_hybrid_motif"/>
</dbReference>
<keyword evidence="3" id="KW-1185">Reference proteome</keyword>
<comment type="caution">
    <text evidence="2">The sequence shown here is derived from an EMBL/GenBank/DDBJ whole genome shotgun (WGS) entry which is preliminary data.</text>
</comment>
<dbReference type="RefSeq" id="WP_179664054.1">
    <property type="nucleotide sequence ID" value="NZ_JACCBG010000001.1"/>
</dbReference>
<dbReference type="CDD" id="cd12797">
    <property type="entry name" value="M23_peptidase"/>
    <property type="match status" value="1"/>
</dbReference>
<keyword evidence="2" id="KW-0378">Hydrolase</keyword>
<accession>A0A7Y9JBP6</accession>
<sequence length="221" mass="22905">MPALIPDRRSPVRPARTVGPLPRALLALVLLVPALLVLVPTPGLAAPVDPADPADPVGQWPLRPRPQVVAGFDPPGSPWGAGHRGVDLLGRPGQSVHSALAGVVTFAGVIAGRGVVVVDHGETRTTYEPVRAAVTVGTPLAAGDRLGILEGAGSHCLPRTCLHWGWLRGPAYLDPLRLVGAGPVRLLPLWRAAPSGFVAVPGPLAPASPYAGWLPLGRLFR</sequence>
<name>A0A7Y9JBP6_9ACTN</name>
<dbReference type="AlphaFoldDB" id="A0A7Y9JBP6"/>
<reference evidence="2 3" key="1">
    <citation type="submission" date="2020-07" db="EMBL/GenBank/DDBJ databases">
        <title>Sequencing the genomes of 1000 actinobacteria strains.</title>
        <authorList>
            <person name="Klenk H.-P."/>
        </authorList>
    </citation>
    <scope>NUCLEOTIDE SEQUENCE [LARGE SCALE GENOMIC DNA]</scope>
    <source>
        <strain evidence="2 3">DSM 21350</strain>
    </source>
</reference>
<dbReference type="GO" id="GO:0016787">
    <property type="term" value="F:hydrolase activity"/>
    <property type="evidence" value="ECO:0007669"/>
    <property type="project" value="UniProtKB-KW"/>
</dbReference>
<protein>
    <submittedName>
        <fullName evidence="2">Murein DD-endopeptidase MepM/ murein hydrolase activator NlpD</fullName>
    </submittedName>
</protein>
<dbReference type="EMBL" id="JACCBG010000001">
    <property type="protein sequence ID" value="NYD42411.1"/>
    <property type="molecule type" value="Genomic_DNA"/>
</dbReference>
<evidence type="ECO:0000313" key="3">
    <source>
        <dbReference type="Proteomes" id="UP000535511"/>
    </source>
</evidence>
<dbReference type="SUPFAM" id="SSF51261">
    <property type="entry name" value="Duplicated hybrid motif"/>
    <property type="match status" value="1"/>
</dbReference>